<feature type="compositionally biased region" description="Low complexity" evidence="6">
    <location>
        <begin position="921"/>
        <end position="946"/>
    </location>
</feature>
<reference evidence="7 8" key="1">
    <citation type="submission" date="2019-06" db="EMBL/GenBank/DDBJ databases">
        <title>Sequencing the genomes of 1000 actinobacteria strains.</title>
        <authorList>
            <person name="Klenk H.-P."/>
        </authorList>
    </citation>
    <scope>NUCLEOTIDE SEQUENCE [LARGE SCALE GENOMIC DNA]</scope>
    <source>
        <strain evidence="7 8">DSM 10596</strain>
    </source>
</reference>
<dbReference type="EMBL" id="VFNV01000001">
    <property type="protein sequence ID" value="TQK76174.1"/>
    <property type="molecule type" value="Genomic_DNA"/>
</dbReference>
<dbReference type="OrthoDB" id="9763654at2"/>
<evidence type="ECO:0000313" key="8">
    <source>
        <dbReference type="Proteomes" id="UP000316181"/>
    </source>
</evidence>
<feature type="transmembrane region" description="Helical" evidence="5">
    <location>
        <begin position="64"/>
        <end position="87"/>
    </location>
</feature>
<evidence type="ECO:0000256" key="1">
    <source>
        <dbReference type="ARBA" id="ARBA00022475"/>
    </source>
</evidence>
<keyword evidence="1 5" id="KW-1003">Cell membrane</keyword>
<dbReference type="Proteomes" id="UP000316181">
    <property type="component" value="Unassembled WGS sequence"/>
</dbReference>
<dbReference type="PANTHER" id="PTHR39344">
    <property type="entry name" value="UPF0182 PROTEIN SLL1060"/>
    <property type="match status" value="1"/>
</dbReference>
<dbReference type="Pfam" id="PF03699">
    <property type="entry name" value="UPF0182"/>
    <property type="match status" value="1"/>
</dbReference>
<dbReference type="GO" id="GO:0005886">
    <property type="term" value="C:plasma membrane"/>
    <property type="evidence" value="ECO:0007669"/>
    <property type="project" value="UniProtKB-SubCell"/>
</dbReference>
<dbReference type="InterPro" id="IPR005372">
    <property type="entry name" value="UPF0182"/>
</dbReference>
<evidence type="ECO:0000256" key="4">
    <source>
        <dbReference type="ARBA" id="ARBA00023136"/>
    </source>
</evidence>
<gene>
    <name evidence="7" type="ORF">FB389_0834</name>
</gene>
<feature type="transmembrane region" description="Helical" evidence="5">
    <location>
        <begin position="268"/>
        <end position="289"/>
    </location>
</feature>
<feature type="region of interest" description="Disordered" evidence="6">
    <location>
        <begin position="913"/>
        <end position="1038"/>
    </location>
</feature>
<keyword evidence="8" id="KW-1185">Reference proteome</keyword>
<comment type="similarity">
    <text evidence="5">Belongs to the UPF0182 family.</text>
</comment>
<dbReference type="PANTHER" id="PTHR39344:SF1">
    <property type="entry name" value="UPF0182 PROTEIN SLL1060"/>
    <property type="match status" value="1"/>
</dbReference>
<proteinExistence type="inferred from homology"/>
<evidence type="ECO:0000313" key="7">
    <source>
        <dbReference type="EMBL" id="TQK76174.1"/>
    </source>
</evidence>
<dbReference type="AlphaFoldDB" id="A0A542SNF6"/>
<feature type="region of interest" description="Disordered" evidence="6">
    <location>
        <begin position="1"/>
        <end position="21"/>
    </location>
</feature>
<feature type="transmembrane region" description="Helical" evidence="5">
    <location>
        <begin position="222"/>
        <end position="243"/>
    </location>
</feature>
<evidence type="ECO:0000256" key="3">
    <source>
        <dbReference type="ARBA" id="ARBA00022989"/>
    </source>
</evidence>
<protein>
    <recommendedName>
        <fullName evidence="5">UPF0182 protein FB389_0834</fullName>
    </recommendedName>
</protein>
<comment type="subcellular location">
    <subcellularLocation>
        <location evidence="5">Cell membrane</location>
        <topology evidence="5">Multi-pass membrane protein</topology>
    </subcellularLocation>
</comment>
<dbReference type="RefSeq" id="WP_142111491.1">
    <property type="nucleotide sequence ID" value="NZ_BAAATB010000002.1"/>
</dbReference>
<name>A0A542SNF6_9MICO</name>
<keyword evidence="2 5" id="KW-0812">Transmembrane</keyword>
<keyword evidence="4 5" id="KW-0472">Membrane</keyword>
<accession>A0A542SNF6</accession>
<organism evidence="7 8">
    <name type="scientific">Rarobacter incanus</name>
    <dbReference type="NCBI Taxonomy" id="153494"/>
    <lineage>
        <taxon>Bacteria</taxon>
        <taxon>Bacillati</taxon>
        <taxon>Actinomycetota</taxon>
        <taxon>Actinomycetes</taxon>
        <taxon>Micrococcales</taxon>
        <taxon>Rarobacteraceae</taxon>
        <taxon>Rarobacter</taxon>
    </lineage>
</organism>
<sequence>MTSTAANPPRRAPRGEGDGTKRRLGPFGITLIFLAVVVVATLAASRYLTQFWWFSQAGFTRVIVTQWGTTAVLFVVGFALMALPVWLSAHLAFRGRPVYAPMTSRRGPMDQYREAFEPIRKVATIGIPALIGLFAGASAGAQWQLFQVWLNAEKFGEKDPQFGLDIGFYVFAVPALRFVLGFVLVAAIFSLIAAVVLQYLYGGVRIQQRASNKVSFVATRQARIQINVTAAVVMALIAVQIWFSRYETLLSTTSVAQGADYTDVHAGIPARTILAAVAVLVALLFVACATRGNWRLPAIGVGLMIVTGVIIGVVYPAIVARFQVQPNAQELEAPYIQRNINATRAGFGLDDIDVKEYDAKTTAEKGALRSDAETTASIRLLDPNIVSPAFRQLQQNKQYYNFESTLAVDKYTFDGSSHDTVIGVRELNLNGLGNDQRNWVNQHTVFTHGFGVVAAYGNQVRSDGSPAFFESDIPSTGKLSDDGETPYEERIYFSPNAPEYSIVGAAQGTEAWELDYPDDSATGQVKTTYPTTSVSAGPKLDSFFSRLLYAVEMRSEQILFSDRVNANSQILYDRSPAERVKKVAPYLTLDGRVYPAVVDGRVLWMVDGYTTSSTYPYATSQALDDATTDSLTASSSTVSALAPAKVNYIRNSVKATVDAFTGEVTLYAWDDQDPVLKVWQKIYPNTIKPISEISGDLMSHIRYPEDLFKVQRTVLSRYHVTDAASFFTTQDFWQVPADPTTSTSGNSANAKRQPPYYVTLQMPGQESSSFSLTSTFIPGGNSDRQILTGFLAADADAGNTAGVKGSGYGKLRLLVLPRNATVPGPGQVQTQFNTDSAVAQAFTYLKQGNSTIELGNLLTLPVGGGLMYVQPVYAYSSQGSTYPLLRYVMVSFGDKIGFGTSLSDALDQVFGGDSGAETSDNDGATASSSAGGTGDGTTTDGTATDGTAGGATDGGSGGSDTTGSGGATDGGSGGSDTTGSGGATDGGSGGSDTTGSGGATDGTGGGTDANSGTGDTDSDAQLSQALTDMQTAWDQGQQALEKGDFTAYGKAQDALQDALDRAVAAESAAKAASGK</sequence>
<feature type="transmembrane region" description="Helical" evidence="5">
    <location>
        <begin position="178"/>
        <end position="201"/>
    </location>
</feature>
<feature type="transmembrane region" description="Helical" evidence="5">
    <location>
        <begin position="24"/>
        <end position="44"/>
    </location>
</feature>
<feature type="transmembrane region" description="Helical" evidence="5">
    <location>
        <begin position="122"/>
        <end position="143"/>
    </location>
</feature>
<keyword evidence="3 5" id="KW-1133">Transmembrane helix</keyword>
<evidence type="ECO:0000256" key="2">
    <source>
        <dbReference type="ARBA" id="ARBA00022692"/>
    </source>
</evidence>
<comment type="caution">
    <text evidence="7">The sequence shown here is derived from an EMBL/GenBank/DDBJ whole genome shotgun (WGS) entry which is preliminary data.</text>
</comment>
<dbReference type="HAMAP" id="MF_01600">
    <property type="entry name" value="UPF0182"/>
    <property type="match status" value="1"/>
</dbReference>
<feature type="transmembrane region" description="Helical" evidence="5">
    <location>
        <begin position="296"/>
        <end position="318"/>
    </location>
</feature>
<evidence type="ECO:0000256" key="6">
    <source>
        <dbReference type="SAM" id="MobiDB-lite"/>
    </source>
</evidence>
<evidence type="ECO:0000256" key="5">
    <source>
        <dbReference type="HAMAP-Rule" id="MF_01600"/>
    </source>
</evidence>
<feature type="compositionally biased region" description="Gly residues" evidence="6">
    <location>
        <begin position="947"/>
        <end position="1007"/>
    </location>
</feature>
<dbReference type="GO" id="GO:0005576">
    <property type="term" value="C:extracellular region"/>
    <property type="evidence" value="ECO:0007669"/>
    <property type="project" value="TreeGrafter"/>
</dbReference>
<feature type="compositionally biased region" description="Polar residues" evidence="6">
    <location>
        <begin position="1020"/>
        <end position="1038"/>
    </location>
</feature>